<dbReference type="NCBIfam" id="NF007139">
    <property type="entry name" value="PRK09585.1-3"/>
    <property type="match status" value="1"/>
</dbReference>
<dbReference type="GO" id="GO:0016773">
    <property type="term" value="F:phosphotransferase activity, alcohol group as acceptor"/>
    <property type="evidence" value="ECO:0007669"/>
    <property type="project" value="InterPro"/>
</dbReference>
<accession>A0A3B0ZJY0</accession>
<keyword evidence="1" id="KW-0808">Transferase</keyword>
<dbReference type="PANTHER" id="PTHR30605">
    <property type="entry name" value="ANHYDRO-N-ACETYLMURAMIC ACID KINASE"/>
    <property type="match status" value="1"/>
</dbReference>
<dbReference type="Pfam" id="PF03702">
    <property type="entry name" value="AnmK"/>
    <property type="match status" value="1"/>
</dbReference>
<sequence>MENKNDGREIYIGLMSGTSLDAVDAAAVEFIRGRPHLLGAINSEIPGNLRKKIVTLCQPGENEIEQLGELDYLVGELFSNTVHQLLDKQQLTPGQITAIGSHGQTIRHRPRARYPFTIQAGSAALIAQRTGITTVADFRSRDIAAGGEGAPLVPAFHALLFDSKKEQRCILNIGGIANLTFLSGSEGEAVTGYDCGPGNLLMNAWCERHRQQPYDANGEWAMAGAVQQPLLKKLRQEAYLKRPAPKSTGRELFNIEWLDRHLELLPSISPQDVQATLCEFTAKCIATAINRHPTIISAVYVCGGGIHNQYLMQRLMVLLKTIPIHSSNKIGLDPDWVEACAFAWLARQALHGATGNLPEVTGAKQPVILGAIYPA</sequence>
<dbReference type="GO" id="GO:0005524">
    <property type="term" value="F:ATP binding"/>
    <property type="evidence" value="ECO:0007669"/>
    <property type="project" value="InterPro"/>
</dbReference>
<dbReference type="GO" id="GO:0009254">
    <property type="term" value="P:peptidoglycan turnover"/>
    <property type="evidence" value="ECO:0007669"/>
    <property type="project" value="InterPro"/>
</dbReference>
<dbReference type="CDD" id="cd24050">
    <property type="entry name" value="ASKHA_NBD_ANMK"/>
    <property type="match status" value="1"/>
</dbReference>
<dbReference type="EC" id="2.7.1.170" evidence="1"/>
<dbReference type="EMBL" id="UOFP01000269">
    <property type="protein sequence ID" value="VAW89410.1"/>
    <property type="molecule type" value="Genomic_DNA"/>
</dbReference>
<dbReference type="NCBIfam" id="NF007148">
    <property type="entry name" value="PRK09585.3-2"/>
    <property type="match status" value="1"/>
</dbReference>
<dbReference type="InterPro" id="IPR043129">
    <property type="entry name" value="ATPase_NBD"/>
</dbReference>
<dbReference type="InterPro" id="IPR005338">
    <property type="entry name" value="Anhydro_N_Ac-Mur_kinase"/>
</dbReference>
<dbReference type="HAMAP" id="MF_01270">
    <property type="entry name" value="AnhMurNAc_kinase"/>
    <property type="match status" value="1"/>
</dbReference>
<protein>
    <submittedName>
        <fullName evidence="1">Anhydro-N-acetylmuramic acid kinase</fullName>
        <ecNumber evidence="1">2.7.1.170</ecNumber>
    </submittedName>
</protein>
<dbReference type="SUPFAM" id="SSF53067">
    <property type="entry name" value="Actin-like ATPase domain"/>
    <property type="match status" value="1"/>
</dbReference>
<gene>
    <name evidence="1" type="ORF">MNBD_GAMMA18-688</name>
</gene>
<proteinExistence type="inferred from homology"/>
<dbReference type="GO" id="GO:0006040">
    <property type="term" value="P:amino sugar metabolic process"/>
    <property type="evidence" value="ECO:0007669"/>
    <property type="project" value="InterPro"/>
</dbReference>
<dbReference type="Gene3D" id="3.30.420.40">
    <property type="match status" value="2"/>
</dbReference>
<dbReference type="PANTHER" id="PTHR30605:SF0">
    <property type="entry name" value="ANHYDRO-N-ACETYLMURAMIC ACID KINASE"/>
    <property type="match status" value="1"/>
</dbReference>
<name>A0A3B0ZJY0_9ZZZZ</name>
<keyword evidence="1" id="KW-0418">Kinase</keyword>
<evidence type="ECO:0000313" key="1">
    <source>
        <dbReference type="EMBL" id="VAW89410.1"/>
    </source>
</evidence>
<organism evidence="1">
    <name type="scientific">hydrothermal vent metagenome</name>
    <dbReference type="NCBI Taxonomy" id="652676"/>
    <lineage>
        <taxon>unclassified sequences</taxon>
        <taxon>metagenomes</taxon>
        <taxon>ecological metagenomes</taxon>
    </lineage>
</organism>
<reference evidence="1" key="1">
    <citation type="submission" date="2018-06" db="EMBL/GenBank/DDBJ databases">
        <authorList>
            <person name="Zhirakovskaya E."/>
        </authorList>
    </citation>
    <scope>NUCLEOTIDE SEQUENCE</scope>
</reference>
<dbReference type="GO" id="GO:0016301">
    <property type="term" value="F:kinase activity"/>
    <property type="evidence" value="ECO:0007669"/>
    <property type="project" value="UniProtKB-KW"/>
</dbReference>
<dbReference type="AlphaFoldDB" id="A0A3B0ZJY0"/>